<proteinExistence type="predicted"/>
<protein>
    <submittedName>
        <fullName evidence="5">Phospholipase A2-like protein (inferred by orthology to a C. elegans protein)</fullName>
    </submittedName>
</protein>
<evidence type="ECO:0000313" key="5">
    <source>
        <dbReference type="WBParaSite" id="ASIM_0001675801-mRNA-1"/>
    </source>
</evidence>
<dbReference type="GO" id="GO:0006644">
    <property type="term" value="P:phospholipid metabolic process"/>
    <property type="evidence" value="ECO:0007669"/>
    <property type="project" value="InterPro"/>
</dbReference>
<dbReference type="InterPro" id="IPR036444">
    <property type="entry name" value="PLipase_A2_dom_sf"/>
</dbReference>
<sequence length="208" mass="22716">MRSSQSLLLLLVTLTANHPSIQAYPQSKTTTTQSLATPTPTPTTTAKAIEASRTENSTREVAVVTTEAAESNSSMNEDSGKDSDNKPGWDEQDDDEDYSDQFDWECGTDYFTKLVSESTIDRDCPELKVIINSCCLAHDDCYDKQLGRTFCDDTFCACLDNVTQPSAVCSKEDSPTFCELVRHFGEAPYNASATTPATTSTTAKTTIE</sequence>
<feature type="compositionally biased region" description="Polar residues" evidence="1">
    <location>
        <begin position="68"/>
        <end position="77"/>
    </location>
</feature>
<keyword evidence="2" id="KW-0732">Signal</keyword>
<evidence type="ECO:0000256" key="1">
    <source>
        <dbReference type="SAM" id="MobiDB-lite"/>
    </source>
</evidence>
<dbReference type="GO" id="GO:0004623">
    <property type="term" value="F:phospholipase A2 activity"/>
    <property type="evidence" value="ECO:0007669"/>
    <property type="project" value="InterPro"/>
</dbReference>
<feature type="signal peptide" evidence="2">
    <location>
        <begin position="1"/>
        <end position="23"/>
    </location>
</feature>
<dbReference type="EMBL" id="UYRR01032863">
    <property type="protein sequence ID" value="VDK57027.1"/>
    <property type="molecule type" value="Genomic_DNA"/>
</dbReference>
<evidence type="ECO:0000313" key="4">
    <source>
        <dbReference type="Proteomes" id="UP000267096"/>
    </source>
</evidence>
<gene>
    <name evidence="3" type="ORF">ASIM_LOCUS16165</name>
</gene>
<dbReference type="SUPFAM" id="SSF48619">
    <property type="entry name" value="Phospholipase A2, PLA2"/>
    <property type="match status" value="1"/>
</dbReference>
<name>A0A0M3K717_ANISI</name>
<feature type="compositionally biased region" description="Basic and acidic residues" evidence="1">
    <location>
        <begin position="78"/>
        <end position="89"/>
    </location>
</feature>
<evidence type="ECO:0000256" key="2">
    <source>
        <dbReference type="SAM" id="SignalP"/>
    </source>
</evidence>
<dbReference type="PANTHER" id="PTHR34228:SF3">
    <property type="entry name" value="PHOSPHOLIPASE A2-LIKE PROTEIN Y52B11A.8"/>
    <property type="match status" value="1"/>
</dbReference>
<dbReference type="Proteomes" id="UP000267096">
    <property type="component" value="Unassembled WGS sequence"/>
</dbReference>
<accession>A0A0M3K717</accession>
<dbReference type="InterPro" id="IPR053322">
    <property type="entry name" value="PLA2-like"/>
</dbReference>
<dbReference type="OrthoDB" id="5781547at2759"/>
<dbReference type="WBParaSite" id="ASIM_0001675801-mRNA-1">
    <property type="protein sequence ID" value="ASIM_0001675801-mRNA-1"/>
    <property type="gene ID" value="ASIM_0001675801"/>
</dbReference>
<dbReference type="GO" id="GO:0050482">
    <property type="term" value="P:arachidonate secretion"/>
    <property type="evidence" value="ECO:0007669"/>
    <property type="project" value="InterPro"/>
</dbReference>
<feature type="region of interest" description="Disordered" evidence="1">
    <location>
        <begin position="23"/>
        <end position="98"/>
    </location>
</feature>
<reference evidence="3 4" key="2">
    <citation type="submission" date="2018-11" db="EMBL/GenBank/DDBJ databases">
        <authorList>
            <consortium name="Pathogen Informatics"/>
        </authorList>
    </citation>
    <scope>NUCLEOTIDE SEQUENCE [LARGE SCALE GENOMIC DNA]</scope>
</reference>
<dbReference type="PANTHER" id="PTHR34228">
    <property type="entry name" value="PROTEIN CBG09474-RELATED"/>
    <property type="match status" value="1"/>
</dbReference>
<evidence type="ECO:0000313" key="3">
    <source>
        <dbReference type="EMBL" id="VDK57027.1"/>
    </source>
</evidence>
<feature type="chain" id="PRO_5043121314" evidence="2">
    <location>
        <begin position="24"/>
        <end position="208"/>
    </location>
</feature>
<dbReference type="AlphaFoldDB" id="A0A0M3K717"/>
<organism evidence="5">
    <name type="scientific">Anisakis simplex</name>
    <name type="common">Herring worm</name>
    <dbReference type="NCBI Taxonomy" id="6269"/>
    <lineage>
        <taxon>Eukaryota</taxon>
        <taxon>Metazoa</taxon>
        <taxon>Ecdysozoa</taxon>
        <taxon>Nematoda</taxon>
        <taxon>Chromadorea</taxon>
        <taxon>Rhabditida</taxon>
        <taxon>Spirurina</taxon>
        <taxon>Ascaridomorpha</taxon>
        <taxon>Ascaridoidea</taxon>
        <taxon>Anisakidae</taxon>
        <taxon>Anisakis</taxon>
        <taxon>Anisakis simplex complex</taxon>
    </lineage>
</organism>
<feature type="compositionally biased region" description="Low complexity" evidence="1">
    <location>
        <begin position="26"/>
        <end position="48"/>
    </location>
</feature>
<reference evidence="5" key="1">
    <citation type="submission" date="2017-02" db="UniProtKB">
        <authorList>
            <consortium name="WormBaseParasite"/>
        </authorList>
    </citation>
    <scope>IDENTIFICATION</scope>
</reference>
<keyword evidence="4" id="KW-1185">Reference proteome</keyword>